<dbReference type="Proteomes" id="UP001152130">
    <property type="component" value="Unassembled WGS sequence"/>
</dbReference>
<comment type="caution">
    <text evidence="1">The sequence shown here is derived from an EMBL/GenBank/DDBJ whole genome shotgun (WGS) entry which is preliminary data.</text>
</comment>
<evidence type="ECO:0000313" key="2">
    <source>
        <dbReference type="Proteomes" id="UP001152130"/>
    </source>
</evidence>
<name>A0A9W8PJ20_9HYPO</name>
<dbReference type="AlphaFoldDB" id="A0A9W8PJ20"/>
<reference evidence="1" key="1">
    <citation type="submission" date="2022-10" db="EMBL/GenBank/DDBJ databases">
        <title>Fusarium specimens isolated from Avocado Roots.</title>
        <authorList>
            <person name="Stajich J."/>
            <person name="Roper C."/>
            <person name="Heimlech-Rivalta G."/>
        </authorList>
    </citation>
    <scope>NUCLEOTIDE SEQUENCE</scope>
    <source>
        <strain evidence="1">CF00143</strain>
    </source>
</reference>
<organism evidence="1 2">
    <name type="scientific">Fusarium irregulare</name>
    <dbReference type="NCBI Taxonomy" id="2494466"/>
    <lineage>
        <taxon>Eukaryota</taxon>
        <taxon>Fungi</taxon>
        <taxon>Dikarya</taxon>
        <taxon>Ascomycota</taxon>
        <taxon>Pezizomycotina</taxon>
        <taxon>Sordariomycetes</taxon>
        <taxon>Hypocreomycetidae</taxon>
        <taxon>Hypocreales</taxon>
        <taxon>Nectriaceae</taxon>
        <taxon>Fusarium</taxon>
        <taxon>Fusarium incarnatum-equiseti species complex</taxon>
    </lineage>
</organism>
<proteinExistence type="predicted"/>
<keyword evidence="2" id="KW-1185">Reference proteome</keyword>
<accession>A0A9W8PJ20</accession>
<sequence>MISYCMDPFSALIRPLTSQEYRLLDYCTYGIGSLRPVSPCQNAGNPVVLESNVAADVGVTVPYKVTYCALLRDQILRDWVGLALNNENLLDSAIFLSASQDLLRADPTNPTLKTMTLSYKQKGLRTLRKALCSSEEAYNLARIAQALALAFSEVISS</sequence>
<evidence type="ECO:0000313" key="1">
    <source>
        <dbReference type="EMBL" id="KAJ4007481.1"/>
    </source>
</evidence>
<gene>
    <name evidence="1" type="ORF">NW766_010167</name>
</gene>
<protein>
    <submittedName>
        <fullName evidence="1">Uncharacterized protein</fullName>
    </submittedName>
</protein>
<dbReference type="EMBL" id="JAPDHF010000017">
    <property type="protein sequence ID" value="KAJ4007481.1"/>
    <property type="molecule type" value="Genomic_DNA"/>
</dbReference>